<evidence type="ECO:0000256" key="6">
    <source>
        <dbReference type="ARBA" id="ARBA00023065"/>
    </source>
</evidence>
<accession>A0A6A6TKL7</accession>
<feature type="transmembrane region" description="Helical" evidence="9">
    <location>
        <begin position="205"/>
        <end position="226"/>
    </location>
</feature>
<feature type="region of interest" description="Disordered" evidence="8">
    <location>
        <begin position="1"/>
        <end position="25"/>
    </location>
</feature>
<name>A0A6A6TKL7_9PLEO</name>
<organism evidence="10 11">
    <name type="scientific">Lophiostoma macrostomum CBS 122681</name>
    <dbReference type="NCBI Taxonomy" id="1314788"/>
    <lineage>
        <taxon>Eukaryota</taxon>
        <taxon>Fungi</taxon>
        <taxon>Dikarya</taxon>
        <taxon>Ascomycota</taxon>
        <taxon>Pezizomycotina</taxon>
        <taxon>Dothideomycetes</taxon>
        <taxon>Pleosporomycetidae</taxon>
        <taxon>Pleosporales</taxon>
        <taxon>Lophiostomataceae</taxon>
        <taxon>Lophiostoma</taxon>
    </lineage>
</organism>
<comment type="similarity">
    <text evidence="2">Belongs to the major facilitator superfamily.</text>
</comment>
<feature type="compositionally biased region" description="Basic and acidic residues" evidence="8">
    <location>
        <begin position="568"/>
        <end position="581"/>
    </location>
</feature>
<dbReference type="GO" id="GO:0015343">
    <property type="term" value="F:siderophore-iron transmembrane transporter activity"/>
    <property type="evidence" value="ECO:0007669"/>
    <property type="project" value="TreeGrafter"/>
</dbReference>
<dbReference type="AlphaFoldDB" id="A0A6A6TKL7"/>
<evidence type="ECO:0000256" key="4">
    <source>
        <dbReference type="ARBA" id="ARBA00022692"/>
    </source>
</evidence>
<protein>
    <submittedName>
        <fullName evidence="10">MFS general substrate transporter</fullName>
    </submittedName>
</protein>
<feature type="region of interest" description="Disordered" evidence="8">
    <location>
        <begin position="565"/>
        <end position="593"/>
    </location>
</feature>
<keyword evidence="5 9" id="KW-1133">Transmembrane helix</keyword>
<keyword evidence="4 9" id="KW-0812">Transmembrane</keyword>
<sequence>MSDLDEKSTHSPAPSPSDEHNVPVIGAKSPGVERIEALTKHITTKDYAAIFFGLFLIAYAYGLDGTLRYVYQPVATNSYQTHSTLATIATLRAVIAAAAQPTAAKIADVFGRVELILVSILFYVVGTIVEAASNGVESFAAGAVLYQIGYTGIILLVEVIVADVTSLRNRVFFSYIPALPFVINSWISGDVTAAVLKATTWRWGVGMWAIIFPVCALPLVLSLMWVDRKAKRAGAFDNYKSPYELYGAKRLSVALFWQLDVPGILLLICVFGFILVPLTIAKGDKEVWGTAKIIAPLVVGVVCVPFWIIWEKRAPHPMLPFHLLKDRSVWGSLGIAITLNFAWGCQADFLYTVLIVAFNESIKSATRITNLYSFTSTITGALLGLVISRFRRLKPFIIFGTCMFMVAFGILINFRGGPDPTRSSHAGIIGGQVFLGFAGGFFPYPAQASMQAATKHEHVAVITGIYLASYNIGSALGATVSGAIWSQIVPAELAKRLGPAEATKWFTEPLSQVLLYPPTTPQRDAAIEAYRHVQKLLCITGISLCAILIFFACVIRNPRLGDEQSLPDAEKTGVESAEARRGGGKKKWAFWKR</sequence>
<dbReference type="FunFam" id="1.20.1250.20:FF:000197">
    <property type="entry name" value="Siderophore iron transporter 1"/>
    <property type="match status" value="1"/>
</dbReference>
<evidence type="ECO:0000256" key="5">
    <source>
        <dbReference type="ARBA" id="ARBA00022989"/>
    </source>
</evidence>
<evidence type="ECO:0000256" key="8">
    <source>
        <dbReference type="SAM" id="MobiDB-lite"/>
    </source>
</evidence>
<evidence type="ECO:0000256" key="3">
    <source>
        <dbReference type="ARBA" id="ARBA00022448"/>
    </source>
</evidence>
<dbReference type="OrthoDB" id="2241241at2759"/>
<dbReference type="GO" id="GO:0005886">
    <property type="term" value="C:plasma membrane"/>
    <property type="evidence" value="ECO:0007669"/>
    <property type="project" value="TreeGrafter"/>
</dbReference>
<dbReference type="GO" id="GO:0005768">
    <property type="term" value="C:endosome"/>
    <property type="evidence" value="ECO:0007669"/>
    <property type="project" value="TreeGrafter"/>
</dbReference>
<evidence type="ECO:0000313" key="11">
    <source>
        <dbReference type="Proteomes" id="UP000799324"/>
    </source>
</evidence>
<feature type="transmembrane region" description="Helical" evidence="9">
    <location>
        <begin position="261"/>
        <end position="281"/>
    </location>
</feature>
<reference evidence="10" key="1">
    <citation type="journal article" date="2020" name="Stud. Mycol.">
        <title>101 Dothideomycetes genomes: a test case for predicting lifestyles and emergence of pathogens.</title>
        <authorList>
            <person name="Haridas S."/>
            <person name="Albert R."/>
            <person name="Binder M."/>
            <person name="Bloem J."/>
            <person name="Labutti K."/>
            <person name="Salamov A."/>
            <person name="Andreopoulos B."/>
            <person name="Baker S."/>
            <person name="Barry K."/>
            <person name="Bills G."/>
            <person name="Bluhm B."/>
            <person name="Cannon C."/>
            <person name="Castanera R."/>
            <person name="Culley D."/>
            <person name="Daum C."/>
            <person name="Ezra D."/>
            <person name="Gonzalez J."/>
            <person name="Henrissat B."/>
            <person name="Kuo A."/>
            <person name="Liang C."/>
            <person name="Lipzen A."/>
            <person name="Lutzoni F."/>
            <person name="Magnuson J."/>
            <person name="Mondo S."/>
            <person name="Nolan M."/>
            <person name="Ohm R."/>
            <person name="Pangilinan J."/>
            <person name="Park H.-J."/>
            <person name="Ramirez L."/>
            <person name="Alfaro M."/>
            <person name="Sun H."/>
            <person name="Tritt A."/>
            <person name="Yoshinaga Y."/>
            <person name="Zwiers L.-H."/>
            <person name="Turgeon B."/>
            <person name="Goodwin S."/>
            <person name="Spatafora J."/>
            <person name="Crous P."/>
            <person name="Grigoriev I."/>
        </authorList>
    </citation>
    <scope>NUCLEOTIDE SEQUENCE</scope>
    <source>
        <strain evidence="10">CBS 122681</strain>
    </source>
</reference>
<evidence type="ECO:0000256" key="2">
    <source>
        <dbReference type="ARBA" id="ARBA00008335"/>
    </source>
</evidence>
<dbReference type="PANTHER" id="PTHR23501">
    <property type="entry name" value="MAJOR FACILITATOR SUPERFAMILY"/>
    <property type="match status" value="1"/>
</dbReference>
<evidence type="ECO:0000313" key="10">
    <source>
        <dbReference type="EMBL" id="KAF2659841.1"/>
    </source>
</evidence>
<dbReference type="GO" id="GO:0005774">
    <property type="term" value="C:vacuolar membrane"/>
    <property type="evidence" value="ECO:0007669"/>
    <property type="project" value="TreeGrafter"/>
</dbReference>
<proteinExistence type="inferred from homology"/>
<dbReference type="InterPro" id="IPR011701">
    <property type="entry name" value="MFS"/>
</dbReference>
<dbReference type="InterPro" id="IPR036259">
    <property type="entry name" value="MFS_trans_sf"/>
</dbReference>
<feature type="compositionally biased region" description="Basic residues" evidence="8">
    <location>
        <begin position="582"/>
        <end position="593"/>
    </location>
</feature>
<dbReference type="PANTHER" id="PTHR23501:SF92">
    <property type="entry name" value="GLUTATHIONE EXCHANGER 1-RELATED"/>
    <property type="match status" value="1"/>
</dbReference>
<keyword evidence="3" id="KW-0813">Transport</keyword>
<feature type="transmembrane region" description="Helical" evidence="9">
    <location>
        <begin position="47"/>
        <end position="63"/>
    </location>
</feature>
<feature type="transmembrane region" description="Helical" evidence="9">
    <location>
        <begin position="293"/>
        <end position="310"/>
    </location>
</feature>
<dbReference type="Proteomes" id="UP000799324">
    <property type="component" value="Unassembled WGS sequence"/>
</dbReference>
<feature type="transmembrane region" description="Helical" evidence="9">
    <location>
        <begin position="370"/>
        <end position="390"/>
    </location>
</feature>
<evidence type="ECO:0000256" key="1">
    <source>
        <dbReference type="ARBA" id="ARBA00004127"/>
    </source>
</evidence>
<keyword evidence="7 9" id="KW-0472">Membrane</keyword>
<dbReference type="Gene3D" id="1.20.1250.20">
    <property type="entry name" value="MFS general substrate transporter like domains"/>
    <property type="match status" value="2"/>
</dbReference>
<keyword evidence="6" id="KW-0406">Ion transport</keyword>
<feature type="transmembrane region" description="Helical" evidence="9">
    <location>
        <begin position="464"/>
        <end position="486"/>
    </location>
</feature>
<dbReference type="Pfam" id="PF07690">
    <property type="entry name" value="MFS_1"/>
    <property type="match status" value="1"/>
</dbReference>
<feature type="transmembrane region" description="Helical" evidence="9">
    <location>
        <begin position="536"/>
        <end position="557"/>
    </location>
</feature>
<dbReference type="EMBL" id="MU004304">
    <property type="protein sequence ID" value="KAF2659841.1"/>
    <property type="molecule type" value="Genomic_DNA"/>
</dbReference>
<comment type="subcellular location">
    <subcellularLocation>
        <location evidence="1">Endomembrane system</location>
        <topology evidence="1">Multi-pass membrane protein</topology>
    </subcellularLocation>
</comment>
<feature type="transmembrane region" description="Helical" evidence="9">
    <location>
        <begin position="139"/>
        <end position="161"/>
    </location>
</feature>
<evidence type="ECO:0000256" key="7">
    <source>
        <dbReference type="ARBA" id="ARBA00023136"/>
    </source>
</evidence>
<keyword evidence="11" id="KW-1185">Reference proteome</keyword>
<evidence type="ECO:0000256" key="9">
    <source>
        <dbReference type="SAM" id="Phobius"/>
    </source>
</evidence>
<feature type="transmembrane region" description="Helical" evidence="9">
    <location>
        <begin position="330"/>
        <end position="358"/>
    </location>
</feature>
<dbReference type="SUPFAM" id="SSF103473">
    <property type="entry name" value="MFS general substrate transporter"/>
    <property type="match status" value="1"/>
</dbReference>
<feature type="transmembrane region" description="Helical" evidence="9">
    <location>
        <begin position="115"/>
        <end position="133"/>
    </location>
</feature>
<feature type="transmembrane region" description="Helical" evidence="9">
    <location>
        <begin position="426"/>
        <end position="444"/>
    </location>
</feature>
<gene>
    <name evidence="10" type="ORF">K491DRAFT_712372</name>
</gene>
<feature type="transmembrane region" description="Helical" evidence="9">
    <location>
        <begin position="396"/>
        <end position="414"/>
    </location>
</feature>